<organism evidence="2 3">
    <name type="scientific">Pilimelia columellifera subsp. columellifera</name>
    <dbReference type="NCBI Taxonomy" id="706583"/>
    <lineage>
        <taxon>Bacteria</taxon>
        <taxon>Bacillati</taxon>
        <taxon>Actinomycetota</taxon>
        <taxon>Actinomycetes</taxon>
        <taxon>Micromonosporales</taxon>
        <taxon>Micromonosporaceae</taxon>
        <taxon>Pilimelia</taxon>
    </lineage>
</organism>
<accession>A0ABP6AF75</accession>
<dbReference type="EMBL" id="BAAARY010000003">
    <property type="protein sequence ID" value="GAA2515906.1"/>
    <property type="molecule type" value="Genomic_DNA"/>
</dbReference>
<feature type="domain" description="HTH marR-type" evidence="1">
    <location>
        <begin position="11"/>
        <end position="147"/>
    </location>
</feature>
<proteinExistence type="predicted"/>
<dbReference type="SMART" id="SM00347">
    <property type="entry name" value="HTH_MARR"/>
    <property type="match status" value="1"/>
</dbReference>
<dbReference type="Proteomes" id="UP001499978">
    <property type="component" value="Unassembled WGS sequence"/>
</dbReference>
<dbReference type="InterPro" id="IPR036390">
    <property type="entry name" value="WH_DNA-bd_sf"/>
</dbReference>
<reference evidence="3" key="1">
    <citation type="journal article" date="2019" name="Int. J. Syst. Evol. Microbiol.">
        <title>The Global Catalogue of Microorganisms (GCM) 10K type strain sequencing project: providing services to taxonomists for standard genome sequencing and annotation.</title>
        <authorList>
            <consortium name="The Broad Institute Genomics Platform"/>
            <consortium name="The Broad Institute Genome Sequencing Center for Infectious Disease"/>
            <person name="Wu L."/>
            <person name="Ma J."/>
        </authorList>
    </citation>
    <scope>NUCLEOTIDE SEQUENCE [LARGE SCALE GENOMIC DNA]</scope>
    <source>
        <strain evidence="3">JCM 3367</strain>
    </source>
</reference>
<evidence type="ECO:0000313" key="3">
    <source>
        <dbReference type="Proteomes" id="UP001499978"/>
    </source>
</evidence>
<gene>
    <name evidence="2" type="ORF">GCM10010201_10540</name>
</gene>
<dbReference type="InterPro" id="IPR036388">
    <property type="entry name" value="WH-like_DNA-bd_sf"/>
</dbReference>
<dbReference type="InterPro" id="IPR039422">
    <property type="entry name" value="MarR/SlyA-like"/>
</dbReference>
<dbReference type="RefSeq" id="WP_344169101.1">
    <property type="nucleotide sequence ID" value="NZ_BAAARY010000003.1"/>
</dbReference>
<keyword evidence="3" id="KW-1185">Reference proteome</keyword>
<dbReference type="PANTHER" id="PTHR33164:SF99">
    <property type="entry name" value="MARR FAMILY REGULATORY PROTEIN"/>
    <property type="match status" value="1"/>
</dbReference>
<name>A0ABP6AF75_9ACTN</name>
<dbReference type="Gene3D" id="1.10.10.10">
    <property type="entry name" value="Winged helix-like DNA-binding domain superfamily/Winged helix DNA-binding domain"/>
    <property type="match status" value="1"/>
</dbReference>
<protein>
    <submittedName>
        <fullName evidence="2">MarR family transcriptional regulator</fullName>
    </submittedName>
</protein>
<dbReference type="SUPFAM" id="SSF46785">
    <property type="entry name" value="Winged helix' DNA-binding domain"/>
    <property type="match status" value="1"/>
</dbReference>
<evidence type="ECO:0000259" key="1">
    <source>
        <dbReference type="PROSITE" id="PS50995"/>
    </source>
</evidence>
<evidence type="ECO:0000313" key="2">
    <source>
        <dbReference type="EMBL" id="GAA2515906.1"/>
    </source>
</evidence>
<dbReference type="PROSITE" id="PS50995">
    <property type="entry name" value="HTH_MARR_2"/>
    <property type="match status" value="1"/>
</dbReference>
<comment type="caution">
    <text evidence="2">The sequence shown here is derived from an EMBL/GenBank/DDBJ whole genome shotgun (WGS) entry which is preliminary data.</text>
</comment>
<dbReference type="PANTHER" id="PTHR33164">
    <property type="entry name" value="TRANSCRIPTIONAL REGULATOR, MARR FAMILY"/>
    <property type="match status" value="1"/>
</dbReference>
<sequence length="154" mass="17221">MSEPPWLSDAEQRAWRAYLRMNNRLTAALGRQLQAGSQLSIADYEVLVYLTDTPDGRRRPYELQQDLDWEQSRLSHHLGRMQKRGLVCRQECPSDGRGAVITITDAGRQAIAAAAPGHAAAVRRLFFDALDAHQVASLGQLADQVLDRLANDDR</sequence>
<dbReference type="InterPro" id="IPR000835">
    <property type="entry name" value="HTH_MarR-typ"/>
</dbReference>